<reference evidence="2 3" key="1">
    <citation type="submission" date="2023-04" db="EMBL/GenBank/DDBJ databases">
        <title>Spirochaete genome identified in red abalone sample constitutes a novel genus.</title>
        <authorList>
            <person name="Sharma S.P."/>
            <person name="Purcell C.M."/>
            <person name="Hyde J.R."/>
            <person name="Severin A.J."/>
        </authorList>
    </citation>
    <scope>NUCLEOTIDE SEQUENCE [LARGE SCALE GENOMIC DNA]</scope>
    <source>
        <strain evidence="2 3">SP-2023</strain>
    </source>
</reference>
<keyword evidence="3" id="KW-1185">Reference proteome</keyword>
<accession>A0ABY8MJ94</accession>
<dbReference type="Proteomes" id="UP001228690">
    <property type="component" value="Chromosome"/>
</dbReference>
<protein>
    <submittedName>
        <fullName evidence="2">Uncharacterized protein</fullName>
    </submittedName>
</protein>
<dbReference type="EMBL" id="CP123443">
    <property type="protein sequence ID" value="WGK70092.1"/>
    <property type="molecule type" value="Genomic_DNA"/>
</dbReference>
<proteinExistence type="predicted"/>
<feature type="compositionally biased region" description="Basic and acidic residues" evidence="1">
    <location>
        <begin position="1"/>
        <end position="50"/>
    </location>
</feature>
<gene>
    <name evidence="2" type="ORF">P0082_04320</name>
</gene>
<evidence type="ECO:0000256" key="1">
    <source>
        <dbReference type="SAM" id="MobiDB-lite"/>
    </source>
</evidence>
<name>A0ABY8MJ94_9SPIO</name>
<organism evidence="2 3">
    <name type="scientific">Candidatus Haliotispira prima</name>
    <dbReference type="NCBI Taxonomy" id="3034016"/>
    <lineage>
        <taxon>Bacteria</taxon>
        <taxon>Pseudomonadati</taxon>
        <taxon>Spirochaetota</taxon>
        <taxon>Spirochaetia</taxon>
        <taxon>Spirochaetales</taxon>
        <taxon>Spirochaetaceae</taxon>
        <taxon>Candidatus Haliotispira</taxon>
    </lineage>
</organism>
<evidence type="ECO:0000313" key="3">
    <source>
        <dbReference type="Proteomes" id="UP001228690"/>
    </source>
</evidence>
<feature type="region of interest" description="Disordered" evidence="1">
    <location>
        <begin position="1"/>
        <end position="69"/>
    </location>
</feature>
<dbReference type="RefSeq" id="WP_326928298.1">
    <property type="nucleotide sequence ID" value="NZ_CP123443.1"/>
</dbReference>
<evidence type="ECO:0000313" key="2">
    <source>
        <dbReference type="EMBL" id="WGK70092.1"/>
    </source>
</evidence>
<sequence length="69" mass="7763">MDATRADLESKAEQEKAALRQEPEAPERIMDREHKPEDKEEAESTLRDGEGAAAGNPIEMLEQNKMPEN</sequence>